<keyword evidence="1" id="KW-0479">Metal-binding</keyword>
<evidence type="ECO:0000313" key="5">
    <source>
        <dbReference type="Proteomes" id="UP000824120"/>
    </source>
</evidence>
<dbReference type="PROSITE" id="PS50158">
    <property type="entry name" value="ZF_CCHC"/>
    <property type="match status" value="1"/>
</dbReference>
<dbReference type="SUPFAM" id="SSF57756">
    <property type="entry name" value="Retrovirus zinc finger-like domains"/>
    <property type="match status" value="1"/>
</dbReference>
<dbReference type="Pfam" id="PF24925">
    <property type="entry name" value="DUF7746"/>
    <property type="match status" value="1"/>
</dbReference>
<reference evidence="4 5" key="1">
    <citation type="submission" date="2020-09" db="EMBL/GenBank/DDBJ databases">
        <title>De no assembly of potato wild relative species, Solanum commersonii.</title>
        <authorList>
            <person name="Cho K."/>
        </authorList>
    </citation>
    <scope>NUCLEOTIDE SEQUENCE [LARGE SCALE GENOMIC DNA]</scope>
    <source>
        <strain evidence="4">LZ3.2</strain>
        <tissue evidence="4">Leaf</tissue>
    </source>
</reference>
<evidence type="ECO:0000256" key="2">
    <source>
        <dbReference type="SAM" id="MobiDB-lite"/>
    </source>
</evidence>
<keyword evidence="1" id="KW-0862">Zinc</keyword>
<dbReference type="Pfam" id="PF00098">
    <property type="entry name" value="zf-CCHC"/>
    <property type="match status" value="1"/>
</dbReference>
<dbReference type="InterPro" id="IPR036875">
    <property type="entry name" value="Znf_CCHC_sf"/>
</dbReference>
<feature type="domain" description="CCHC-type" evidence="3">
    <location>
        <begin position="212"/>
        <end position="227"/>
    </location>
</feature>
<dbReference type="SMART" id="SM00343">
    <property type="entry name" value="ZnF_C2HC"/>
    <property type="match status" value="1"/>
</dbReference>
<feature type="compositionally biased region" description="Acidic residues" evidence="2">
    <location>
        <begin position="255"/>
        <end position="276"/>
    </location>
</feature>
<keyword evidence="5" id="KW-1185">Reference proteome</keyword>
<evidence type="ECO:0000313" key="4">
    <source>
        <dbReference type="EMBL" id="KAG5585617.1"/>
    </source>
</evidence>
<dbReference type="AlphaFoldDB" id="A0A9J5XB83"/>
<dbReference type="Gene3D" id="4.10.60.10">
    <property type="entry name" value="Zinc finger, CCHC-type"/>
    <property type="match status" value="1"/>
</dbReference>
<dbReference type="PANTHER" id="PTHR33054:SF12">
    <property type="entry name" value="ZINC KNUCKLE FAMILY PROTEIN"/>
    <property type="match status" value="1"/>
</dbReference>
<feature type="compositionally biased region" description="Basic residues" evidence="2">
    <location>
        <begin position="171"/>
        <end position="182"/>
    </location>
</feature>
<evidence type="ECO:0000259" key="3">
    <source>
        <dbReference type="PROSITE" id="PS50158"/>
    </source>
</evidence>
<organism evidence="4 5">
    <name type="scientific">Solanum commersonii</name>
    <name type="common">Commerson's wild potato</name>
    <name type="synonym">Commerson's nightshade</name>
    <dbReference type="NCBI Taxonomy" id="4109"/>
    <lineage>
        <taxon>Eukaryota</taxon>
        <taxon>Viridiplantae</taxon>
        <taxon>Streptophyta</taxon>
        <taxon>Embryophyta</taxon>
        <taxon>Tracheophyta</taxon>
        <taxon>Spermatophyta</taxon>
        <taxon>Magnoliopsida</taxon>
        <taxon>eudicotyledons</taxon>
        <taxon>Gunneridae</taxon>
        <taxon>Pentapetalae</taxon>
        <taxon>asterids</taxon>
        <taxon>lamiids</taxon>
        <taxon>Solanales</taxon>
        <taxon>Solanaceae</taxon>
        <taxon>Solanoideae</taxon>
        <taxon>Solaneae</taxon>
        <taxon>Solanum</taxon>
    </lineage>
</organism>
<feature type="region of interest" description="Disordered" evidence="2">
    <location>
        <begin position="252"/>
        <end position="276"/>
    </location>
</feature>
<proteinExistence type="predicted"/>
<dbReference type="Proteomes" id="UP000824120">
    <property type="component" value="Chromosome 9"/>
</dbReference>
<dbReference type="InterPro" id="IPR001878">
    <property type="entry name" value="Znf_CCHC"/>
</dbReference>
<evidence type="ECO:0000256" key="1">
    <source>
        <dbReference type="PROSITE-ProRule" id="PRU00047"/>
    </source>
</evidence>
<comment type="caution">
    <text evidence="4">The sequence shown here is derived from an EMBL/GenBank/DDBJ whole genome shotgun (WGS) entry which is preliminary data.</text>
</comment>
<protein>
    <recommendedName>
        <fullName evidence="3">CCHC-type domain-containing protein</fullName>
    </recommendedName>
</protein>
<accession>A0A9J5XB83</accession>
<name>A0A9J5XB83_SOLCO</name>
<keyword evidence="1" id="KW-0863">Zinc-finger</keyword>
<gene>
    <name evidence="4" type="ORF">H5410_046051</name>
</gene>
<dbReference type="EMBL" id="JACXVP010000009">
    <property type="protein sequence ID" value="KAG5585617.1"/>
    <property type="molecule type" value="Genomic_DNA"/>
</dbReference>
<dbReference type="GO" id="GO:0003676">
    <property type="term" value="F:nucleic acid binding"/>
    <property type="evidence" value="ECO:0007669"/>
    <property type="project" value="InterPro"/>
</dbReference>
<sequence length="276" mass="32014">MATPVQRPPEISEFKFKSIYDFEDLIDKKFFEFSAKPVDLSERFADEMENTFDFKNHVSLEFNKLQGYPKKISGFTGQLRDWWDNYMTLEQKVTVINATSSSDGVDNLGVCTQEGINLCNELKLSRQLKIDKLRERSQLGDFCTQFGLSGTSVDSKKTKHRDSRGSNPNKPYRKRRSKHRHISKEEQDEIKAYRKSNRFAKNRSKRELAKIKCYKCGNFGHIAPNCKLEKLKALEIDEEVHDKVYSFLYTSGSESDYDSDSSSEEEIEFPESSDNN</sequence>
<dbReference type="InterPro" id="IPR056648">
    <property type="entry name" value="DUF7746"/>
</dbReference>
<dbReference type="PANTHER" id="PTHR33054">
    <property type="entry name" value="CCHC-TYPE DOMAIN-CONTAINING PROTEIN"/>
    <property type="match status" value="1"/>
</dbReference>
<feature type="region of interest" description="Disordered" evidence="2">
    <location>
        <begin position="152"/>
        <end position="187"/>
    </location>
</feature>
<dbReference type="OrthoDB" id="1324826at2759"/>
<dbReference type="GO" id="GO:0008270">
    <property type="term" value="F:zinc ion binding"/>
    <property type="evidence" value="ECO:0007669"/>
    <property type="project" value="UniProtKB-KW"/>
</dbReference>